<keyword evidence="8" id="KW-0496">Mitochondrion</keyword>
<comment type="caution">
    <text evidence="12">The sequence shown here is derived from an EMBL/GenBank/DDBJ whole genome shotgun (WGS) entry which is preliminary data.</text>
</comment>
<dbReference type="Pfam" id="PF00078">
    <property type="entry name" value="RVT_1"/>
    <property type="match status" value="1"/>
</dbReference>
<dbReference type="InterPro" id="IPR043128">
    <property type="entry name" value="Rev_trsase/Diguanyl_cyclase"/>
</dbReference>
<dbReference type="eggNOG" id="KOG0017">
    <property type="taxonomic scope" value="Eukaryota"/>
</dbReference>
<dbReference type="PROSITE" id="PS50157">
    <property type="entry name" value="ZINC_FINGER_C2H2_2"/>
    <property type="match status" value="1"/>
</dbReference>
<dbReference type="SUPFAM" id="SSF56672">
    <property type="entry name" value="DNA/RNA polymerases"/>
    <property type="match status" value="1"/>
</dbReference>
<keyword evidence="9" id="KW-0862">Zinc</keyword>
<keyword evidence="7" id="KW-0695">RNA-directed DNA polymerase</keyword>
<sequence>MTATLRARQLLRFCQAHPTHPFVVQVSDDDRECAYHILQLAGQSIDYVAGEIELPYPIDWAETTRGIRSAIRTIQAEARQLPDGDNRPPGAWPATTGNTLPPHTPVQQARRPATPPAPVTTRTTSPSLLESVTFNLGNYTLSTPDNRQQTADNSEPEIGRMSNDGAQAQSVALNPEVLTQIATAIALALQNNNANNGNRQSSPANGNAQPPLKPEEVGYFDPIARDPSKCGIASGTKHTTYTDVHIFCDRLRHLATTRGDAAVRDVWSACLLSTALAWHTTELTSLERVGLASCDVTTITDTLQKRFKQNSSDALAALYSRKLTIRHLSEGFTIRPFVQTMIRDARNAEITDLYTQLRIIFEALDGDIQAQVEKPNQNTTLAQFLERLDDRESILIRMAKDRFPTRNNSYTQTQTQVTAFHGDTAPQPSNHRGHRTTPYPNRRPEFNYYQTNRWNGYNRNSGSQPSNSFQPRMPSQYGQPYNQQRMITTQQQPYRPPQMRGNSAPPGQQPSQLGTPRATPAPTGPTQNRPFYSNNQRHDQQSNLRQQGTMPGTQNTQGYQRRNFDQPRRPPHVAAYMADDCEEPEQLAGDVMENSNEDYSAEQLQEGDHCEQEENTDYTPPDYTPVPSDEYEDAAFFATGTTHKQECRICGDQFPSGNLLFKHLRDQHNVPINGHHSDKTNDNSTDAFLGVADLLNADDESKNSQPMIRTLADKQWITERFPFLPIRQRAQPLTVRGIGTDIHQTALYVIFPFFFKGKHQDTGDDSYAHFTREVSLVNGLQAKMLVGTDILRAEQFDIKFSNSTAIINACKVTIPIQCDIRRRPPIKAPVRSMTTITLQPHTTTTVPILHKVRTNEDLLFEPAPYNNFTSYALLADENLGHIIATNNSNKVIQIPAKARLGTLNSIVEDAYCWQTTDADASIAANNGSTASETPKTTQPINIIPSEPTKRTANGITIHDGAEEADKFIDLLAEFADVFDDTGFADVPREQWLRVALKPGWEKEIPKTRKIYSLGTKDRQVVRDQMDKLVSQQRAFRTTNSVPFAFPVFVVWRDVNGKQKGRMVIDIRGLNKIVLPDAYPMRSQDDMFNAVKHKKYITVMDASSFYYQWRVHPESRDAFTIVTPDGQYTFNCAVMGYKNSNAYVQRQRDILFSDVPAKSYCDDIVVGSDTLEEHVADLHNVFQLLRYKNISINPEKTFVAFPGTTVLGRHVDAFGLSTTAEKLDAIRRLKCPATLRELEMFIGLTGYLRNNVPQYAAVIQPLEQLKTELLKQRTKDGKRITGKDPGRKKWTTSVDIMTTEKERLAFEKVRAELLDKVRLHHHDPKQPLFIDFDVAATGIGAMVYHVAPDTLTTISHNGRLLKPPPKSAIRPIAYLSRTLSTAEKKYWPTEMETLGFVWVLKKCKHWITASQLTTTVVTDHSAILGLQRQSDIATSTASSANNKKLIRAMEYISQFSVQVVHKPGKEHIIPDALSRLPANPGNDDPKLDHSGLDVLPDDAPDDWAMWAWAQTAFTNHNVKLPPLQPERTQNYTLPPMSTVRQNDISTDAADDPTPLTTQDGTGTILLEIEPDFKKRIQQGYDSDPTFKTVMSTVRKNLSLTDNQASIPFTLRDGLLWKTTPGVPDRLCIPRTCQAEIFETAHGNNHFAYDKMATMLSGYCIPHMTLKTPTGPETRLEAHDAIAIAAIRAKTHYDRKRLPKFFDVGQRVMLRLHRGYSTPQSTALGKKYAQQYAGPFTITERVGRLAYRLELPSHAKIHDVISIDHLEPAPPIDIYGRALPLPSNILPSDLPRHITGTRLHQGKLQFLSQPEGLDNQFRQWLNLPYKIITTRQVGQETEYLIQPVGNSFSQWMTPTNIPNLSDLLRSFQKEATSLPSPAPACEAGYQNK</sequence>
<dbReference type="InterPro" id="IPR041373">
    <property type="entry name" value="RT_RNaseH"/>
</dbReference>
<evidence type="ECO:0000256" key="6">
    <source>
        <dbReference type="ARBA" id="ARBA00022801"/>
    </source>
</evidence>
<dbReference type="CDD" id="cd01647">
    <property type="entry name" value="RT_LTR"/>
    <property type="match status" value="1"/>
</dbReference>
<evidence type="ECO:0000256" key="1">
    <source>
        <dbReference type="ARBA" id="ARBA00004173"/>
    </source>
</evidence>
<evidence type="ECO:0000256" key="2">
    <source>
        <dbReference type="ARBA" id="ARBA00022679"/>
    </source>
</evidence>
<dbReference type="GO" id="GO:0008270">
    <property type="term" value="F:zinc ion binding"/>
    <property type="evidence" value="ECO:0007669"/>
    <property type="project" value="UniProtKB-KW"/>
</dbReference>
<keyword evidence="13" id="KW-1185">Reference proteome</keyword>
<dbReference type="Proteomes" id="UP000027238">
    <property type="component" value="Unassembled WGS sequence"/>
</dbReference>
<dbReference type="InterPro" id="IPR050951">
    <property type="entry name" value="Retrovirus_Pol_polyprotein"/>
</dbReference>
<dbReference type="GO" id="GO:0016787">
    <property type="term" value="F:hydrolase activity"/>
    <property type="evidence" value="ECO:0007669"/>
    <property type="project" value="UniProtKB-KW"/>
</dbReference>
<dbReference type="PANTHER" id="PTHR37984">
    <property type="entry name" value="PROTEIN CBG26694"/>
    <property type="match status" value="1"/>
</dbReference>
<dbReference type="GO" id="GO:0005739">
    <property type="term" value="C:mitochondrion"/>
    <property type="evidence" value="ECO:0007669"/>
    <property type="project" value="UniProtKB-SubCell"/>
</dbReference>
<name>A0A066WYH8_COLSU</name>
<keyword evidence="9" id="KW-0479">Metal-binding</keyword>
<dbReference type="Gene3D" id="3.10.10.10">
    <property type="entry name" value="HIV Type 1 Reverse Transcriptase, subunit A, domain 1"/>
    <property type="match status" value="1"/>
</dbReference>
<dbReference type="CDD" id="cd09274">
    <property type="entry name" value="RNase_HI_RT_Ty3"/>
    <property type="match status" value="1"/>
</dbReference>
<evidence type="ECO:0000256" key="7">
    <source>
        <dbReference type="ARBA" id="ARBA00022918"/>
    </source>
</evidence>
<feature type="compositionally biased region" description="Polar residues" evidence="10">
    <location>
        <begin position="405"/>
        <end position="418"/>
    </location>
</feature>
<dbReference type="InterPro" id="IPR043502">
    <property type="entry name" value="DNA/RNA_pol_sf"/>
</dbReference>
<feature type="compositionally biased region" description="Polar residues" evidence="10">
    <location>
        <begin position="448"/>
        <end position="470"/>
    </location>
</feature>
<dbReference type="InterPro" id="IPR013087">
    <property type="entry name" value="Znf_C2H2_type"/>
</dbReference>
<dbReference type="Gene3D" id="3.30.70.270">
    <property type="match status" value="2"/>
</dbReference>
<evidence type="ECO:0000256" key="10">
    <source>
        <dbReference type="SAM" id="MobiDB-lite"/>
    </source>
</evidence>
<protein>
    <recommendedName>
        <fullName evidence="11">C2H2-type domain-containing protein</fullName>
    </recommendedName>
</protein>
<feature type="region of interest" description="Disordered" evidence="10">
    <location>
        <begin position="78"/>
        <end position="124"/>
    </location>
</feature>
<feature type="region of interest" description="Disordered" evidence="10">
    <location>
        <begin position="194"/>
        <end position="215"/>
    </location>
</feature>
<organism evidence="12 13">
    <name type="scientific">Colletotrichum sublineola</name>
    <name type="common">Sorghum anthracnose fungus</name>
    <dbReference type="NCBI Taxonomy" id="1173701"/>
    <lineage>
        <taxon>Eukaryota</taxon>
        <taxon>Fungi</taxon>
        <taxon>Dikarya</taxon>
        <taxon>Ascomycota</taxon>
        <taxon>Pezizomycotina</taxon>
        <taxon>Sordariomycetes</taxon>
        <taxon>Hypocreomycetidae</taxon>
        <taxon>Glomerellales</taxon>
        <taxon>Glomerellaceae</taxon>
        <taxon>Colletotrichum</taxon>
        <taxon>Colletotrichum graminicola species complex</taxon>
    </lineage>
</organism>
<dbReference type="Pfam" id="PF24626">
    <property type="entry name" value="SH3_Tf2-1"/>
    <property type="match status" value="1"/>
</dbReference>
<evidence type="ECO:0000259" key="11">
    <source>
        <dbReference type="PROSITE" id="PS50157"/>
    </source>
</evidence>
<keyword evidence="5" id="KW-0255">Endonuclease</keyword>
<feature type="domain" description="C2H2-type" evidence="11">
    <location>
        <begin position="645"/>
        <end position="668"/>
    </location>
</feature>
<dbReference type="PANTHER" id="PTHR37984:SF5">
    <property type="entry name" value="PROTEIN NYNRIN-LIKE"/>
    <property type="match status" value="1"/>
</dbReference>
<evidence type="ECO:0000313" key="13">
    <source>
        <dbReference type="Proteomes" id="UP000027238"/>
    </source>
</evidence>
<gene>
    <name evidence="12" type="ORF">CSUB01_06039</name>
</gene>
<dbReference type="GO" id="GO:0004519">
    <property type="term" value="F:endonuclease activity"/>
    <property type="evidence" value="ECO:0007669"/>
    <property type="project" value="UniProtKB-KW"/>
</dbReference>
<evidence type="ECO:0000256" key="4">
    <source>
        <dbReference type="ARBA" id="ARBA00022722"/>
    </source>
</evidence>
<comment type="subcellular location">
    <subcellularLocation>
        <location evidence="1">Mitochondrion</location>
    </subcellularLocation>
</comment>
<dbReference type="InterPro" id="IPR000477">
    <property type="entry name" value="RT_dom"/>
</dbReference>
<feature type="compositionally biased region" description="Polar residues" evidence="10">
    <location>
        <begin position="527"/>
        <end position="560"/>
    </location>
</feature>
<proteinExistence type="predicted"/>
<accession>A0A066WYH8</accession>
<feature type="compositionally biased region" description="Polar residues" evidence="10">
    <location>
        <begin position="197"/>
        <end position="208"/>
    </location>
</feature>
<dbReference type="Pfam" id="PF17917">
    <property type="entry name" value="RT_RNaseH"/>
    <property type="match status" value="1"/>
</dbReference>
<dbReference type="STRING" id="1173701.A0A066WYH8"/>
<dbReference type="OrthoDB" id="3341476at2759"/>
<dbReference type="EMBL" id="JMSE01001507">
    <property type="protein sequence ID" value="KDN60479.1"/>
    <property type="molecule type" value="Genomic_DNA"/>
</dbReference>
<keyword evidence="2" id="KW-0808">Transferase</keyword>
<evidence type="ECO:0000256" key="8">
    <source>
        <dbReference type="ARBA" id="ARBA00023128"/>
    </source>
</evidence>
<dbReference type="Gene3D" id="1.10.340.70">
    <property type="match status" value="1"/>
</dbReference>
<evidence type="ECO:0000313" key="12">
    <source>
        <dbReference type="EMBL" id="KDN60479.1"/>
    </source>
</evidence>
<feature type="region of interest" description="Disordered" evidence="10">
    <location>
        <begin position="597"/>
        <end position="623"/>
    </location>
</feature>
<reference evidence="13" key="1">
    <citation type="journal article" date="2014" name="Genome Announc.">
        <title>Draft genome sequence of Colletotrichum sublineola, a destructive pathogen of cultivated sorghum.</title>
        <authorList>
            <person name="Baroncelli R."/>
            <person name="Sanz-Martin J.M."/>
            <person name="Rech G.E."/>
            <person name="Sukno S.A."/>
            <person name="Thon M.R."/>
        </authorList>
    </citation>
    <scope>NUCLEOTIDE SEQUENCE [LARGE SCALE GENOMIC DNA]</scope>
    <source>
        <strain evidence="13">TX430BB</strain>
    </source>
</reference>
<dbReference type="GO" id="GO:0003964">
    <property type="term" value="F:RNA-directed DNA polymerase activity"/>
    <property type="evidence" value="ECO:0007669"/>
    <property type="project" value="UniProtKB-KW"/>
</dbReference>
<keyword evidence="4" id="KW-0540">Nuclease</keyword>
<evidence type="ECO:0000256" key="5">
    <source>
        <dbReference type="ARBA" id="ARBA00022759"/>
    </source>
</evidence>
<evidence type="ECO:0000256" key="3">
    <source>
        <dbReference type="ARBA" id="ARBA00022695"/>
    </source>
</evidence>
<dbReference type="InterPro" id="IPR056924">
    <property type="entry name" value="SH3_Tf2-1"/>
</dbReference>
<dbReference type="PROSITE" id="PS00028">
    <property type="entry name" value="ZINC_FINGER_C2H2_1"/>
    <property type="match status" value="1"/>
</dbReference>
<feature type="compositionally biased region" description="Low complexity" evidence="10">
    <location>
        <begin position="514"/>
        <end position="526"/>
    </location>
</feature>
<dbReference type="OMA" id="WSALIDT"/>
<feature type="region of interest" description="Disordered" evidence="10">
    <location>
        <begin position="492"/>
        <end position="570"/>
    </location>
</feature>
<evidence type="ECO:0000256" key="9">
    <source>
        <dbReference type="PROSITE-ProRule" id="PRU00042"/>
    </source>
</evidence>
<feature type="region of interest" description="Disordered" evidence="10">
    <location>
        <begin position="405"/>
        <end position="479"/>
    </location>
</feature>
<keyword evidence="9" id="KW-0863">Zinc-finger</keyword>
<dbReference type="HOGENOM" id="CLU_000879_0_0_1"/>
<keyword evidence="6" id="KW-0378">Hydrolase</keyword>
<keyword evidence="3" id="KW-0548">Nucleotidyltransferase</keyword>